<dbReference type="Proteomes" id="UP000729402">
    <property type="component" value="Unassembled WGS sequence"/>
</dbReference>
<evidence type="ECO:0000313" key="1">
    <source>
        <dbReference type="EMBL" id="KAG8068473.1"/>
    </source>
</evidence>
<protein>
    <submittedName>
        <fullName evidence="1">Uncharacterized protein</fullName>
    </submittedName>
</protein>
<accession>A0A8J5SBC4</accession>
<dbReference type="EMBL" id="JAAALK010000284">
    <property type="protein sequence ID" value="KAG8068473.1"/>
    <property type="molecule type" value="Genomic_DNA"/>
</dbReference>
<reference evidence="1" key="1">
    <citation type="journal article" date="2021" name="bioRxiv">
        <title>Whole Genome Assembly and Annotation of Northern Wild Rice, Zizania palustris L., Supports a Whole Genome Duplication in the Zizania Genus.</title>
        <authorList>
            <person name="Haas M."/>
            <person name="Kono T."/>
            <person name="Macchietto M."/>
            <person name="Millas R."/>
            <person name="McGilp L."/>
            <person name="Shao M."/>
            <person name="Duquette J."/>
            <person name="Hirsch C.N."/>
            <person name="Kimball J."/>
        </authorList>
    </citation>
    <scope>NUCLEOTIDE SEQUENCE</scope>
    <source>
        <tissue evidence="1">Fresh leaf tissue</tissue>
    </source>
</reference>
<proteinExistence type="predicted"/>
<evidence type="ECO:0000313" key="2">
    <source>
        <dbReference type="Proteomes" id="UP000729402"/>
    </source>
</evidence>
<comment type="caution">
    <text evidence="1">The sequence shown here is derived from an EMBL/GenBank/DDBJ whole genome shotgun (WGS) entry which is preliminary data.</text>
</comment>
<sequence length="344" mass="37356">MTMFVSTAEDIQVLANLQQAVANLRVYLGLAPVASTLPSFFHGATGFPTVSSPPPQAATDSRRATGESLNPVLIKKVADQQGKVTLVGSSVDDAFLTTNKRAMEQGALIALLPVAEAEAQGAERKGDAATGQTLAKLSLPPPWATSTLDTRPVIRKSKQPWARYAVKIWDSMKDPIWLATPRAPNSPLSHMRLLSRTEGCHHQLPRGLPVPPTEQRRSPTWRRRLRWGECGGGDIFEGGRAPSRWLRRGTTVNSKRTARPVVGFGGERWHLRRGSAGAAMTLKEDTRPVGSFGGGWRHPRRGSRAPPLILDWDNGIFEGGPRAASVASEGGVRGDDGFQRWRGM</sequence>
<dbReference type="AlphaFoldDB" id="A0A8J5SBC4"/>
<organism evidence="1 2">
    <name type="scientific">Zizania palustris</name>
    <name type="common">Northern wild rice</name>
    <dbReference type="NCBI Taxonomy" id="103762"/>
    <lineage>
        <taxon>Eukaryota</taxon>
        <taxon>Viridiplantae</taxon>
        <taxon>Streptophyta</taxon>
        <taxon>Embryophyta</taxon>
        <taxon>Tracheophyta</taxon>
        <taxon>Spermatophyta</taxon>
        <taxon>Magnoliopsida</taxon>
        <taxon>Liliopsida</taxon>
        <taxon>Poales</taxon>
        <taxon>Poaceae</taxon>
        <taxon>BOP clade</taxon>
        <taxon>Oryzoideae</taxon>
        <taxon>Oryzeae</taxon>
        <taxon>Zizaniinae</taxon>
        <taxon>Zizania</taxon>
    </lineage>
</organism>
<gene>
    <name evidence="1" type="ORF">GUJ93_ZPchr0005g15841</name>
</gene>
<reference evidence="1" key="2">
    <citation type="submission" date="2021-02" db="EMBL/GenBank/DDBJ databases">
        <authorList>
            <person name="Kimball J.A."/>
            <person name="Haas M.W."/>
            <person name="Macchietto M."/>
            <person name="Kono T."/>
            <person name="Duquette J."/>
            <person name="Shao M."/>
        </authorList>
    </citation>
    <scope>NUCLEOTIDE SEQUENCE</scope>
    <source>
        <tissue evidence="1">Fresh leaf tissue</tissue>
    </source>
</reference>
<keyword evidence="2" id="KW-1185">Reference proteome</keyword>
<name>A0A8J5SBC4_ZIZPA</name>